<dbReference type="SUPFAM" id="SSF82771">
    <property type="entry name" value="GIY-YIG endonuclease"/>
    <property type="match status" value="1"/>
</dbReference>
<dbReference type="EMBL" id="AQFT01000136">
    <property type="protein sequence ID" value="EMZ21060.1"/>
    <property type="molecule type" value="Genomic_DNA"/>
</dbReference>
<sequence>MKSPQGFILYRIWYGNCLAYLGRTKQPLQARLRGHMFAKPMHRAIDIHNVTKIEYTEFQSEADMNLYEIYFINLWKPPLNVDDKAKDELSIVLSDCEWKEFVPKNWEEWKNTIDKDNKGVAIWHKLRNEKAVAKGMIE</sequence>
<organism evidence="2 3">
    <name type="scientific">Eubacterium plexicaudatum ASF492</name>
    <dbReference type="NCBI Taxonomy" id="1235802"/>
    <lineage>
        <taxon>Bacteria</taxon>
        <taxon>Bacillati</taxon>
        <taxon>Bacillota</taxon>
        <taxon>Clostridia</taxon>
        <taxon>Eubacteriales</taxon>
        <taxon>Eubacteriaceae</taxon>
        <taxon>Eubacterium</taxon>
    </lineage>
</organism>
<name>N2A4R3_9FIRM</name>
<keyword evidence="3" id="KW-1185">Reference proteome</keyword>
<evidence type="ECO:0000313" key="3">
    <source>
        <dbReference type="Proteomes" id="UP000012589"/>
    </source>
</evidence>
<dbReference type="AlphaFoldDB" id="N2A4R3"/>
<evidence type="ECO:0000313" key="2">
    <source>
        <dbReference type="EMBL" id="EMZ21060.1"/>
    </source>
</evidence>
<gene>
    <name evidence="2" type="ORF">C823_04633</name>
</gene>
<evidence type="ECO:0000259" key="1">
    <source>
        <dbReference type="PROSITE" id="PS50164"/>
    </source>
</evidence>
<dbReference type="HOGENOM" id="CLU_1893496_0_0_9"/>
<protein>
    <recommendedName>
        <fullName evidence="1">GIY-YIG domain-containing protein</fullName>
    </recommendedName>
</protein>
<dbReference type="eggNOG" id="ENOG50333GE">
    <property type="taxonomic scope" value="Bacteria"/>
</dbReference>
<reference evidence="2 3" key="1">
    <citation type="journal article" date="2014" name="Genome Announc.">
        <title>Draft genome sequences of the altered schaedler flora, a defined bacterial community from gnotobiotic mice.</title>
        <authorList>
            <person name="Wannemuehler M.J."/>
            <person name="Overstreet A.M."/>
            <person name="Ward D.V."/>
            <person name="Phillips G.J."/>
        </authorList>
    </citation>
    <scope>NUCLEOTIDE SEQUENCE [LARGE SCALE GENOMIC DNA]</scope>
    <source>
        <strain evidence="2 3">ASF492</strain>
    </source>
</reference>
<dbReference type="OrthoDB" id="2085406at2"/>
<dbReference type="InterPro" id="IPR000305">
    <property type="entry name" value="GIY-YIG_endonuc"/>
</dbReference>
<comment type="caution">
    <text evidence="2">The sequence shown here is derived from an EMBL/GenBank/DDBJ whole genome shotgun (WGS) entry which is preliminary data.</text>
</comment>
<dbReference type="STRING" id="1235802.C823_04633"/>
<dbReference type="Proteomes" id="UP000012589">
    <property type="component" value="Unassembled WGS sequence"/>
</dbReference>
<proteinExistence type="predicted"/>
<dbReference type="PROSITE" id="PS50164">
    <property type="entry name" value="GIY_YIG"/>
    <property type="match status" value="1"/>
</dbReference>
<accession>N2A4R3</accession>
<dbReference type="InterPro" id="IPR035901">
    <property type="entry name" value="GIY-YIG_endonuc_sf"/>
</dbReference>
<feature type="domain" description="GIY-YIG" evidence="1">
    <location>
        <begin position="1"/>
        <end position="81"/>
    </location>
</feature>
<dbReference type="PATRIC" id="fig|1235802.3.peg.4903"/>